<dbReference type="PRINTS" id="PR00821">
    <property type="entry name" value="TAGLIPASE"/>
</dbReference>
<evidence type="ECO:0000256" key="3">
    <source>
        <dbReference type="ARBA" id="ARBA00022525"/>
    </source>
</evidence>
<dbReference type="InterPro" id="IPR000734">
    <property type="entry name" value="TAG_lipase"/>
</dbReference>
<evidence type="ECO:0000256" key="2">
    <source>
        <dbReference type="ARBA" id="ARBA00010701"/>
    </source>
</evidence>
<protein>
    <recommendedName>
        <fullName evidence="5">Lipase domain-containing protein</fullName>
    </recommendedName>
</protein>
<evidence type="ECO:0000256" key="4">
    <source>
        <dbReference type="RuleBase" id="RU004262"/>
    </source>
</evidence>
<dbReference type="PANTHER" id="PTHR11610:SF172">
    <property type="entry name" value="LIPASE MEMBER H-A-LIKE PROTEIN"/>
    <property type="match status" value="1"/>
</dbReference>
<dbReference type="Pfam" id="PF00151">
    <property type="entry name" value="Lipase"/>
    <property type="match status" value="1"/>
</dbReference>
<reference evidence="6" key="1">
    <citation type="journal article" date="2024" name="Gigascience">
        <title>Chromosome-level genome of the poultry shaft louse Menopon gallinae provides insight into the host-switching and adaptive evolution of parasitic lice.</title>
        <authorList>
            <person name="Xu Y."/>
            <person name="Ma L."/>
            <person name="Liu S."/>
            <person name="Liang Y."/>
            <person name="Liu Q."/>
            <person name="He Z."/>
            <person name="Tian L."/>
            <person name="Duan Y."/>
            <person name="Cai W."/>
            <person name="Li H."/>
            <person name="Song F."/>
        </authorList>
    </citation>
    <scope>NUCLEOTIDE SEQUENCE</scope>
    <source>
        <strain evidence="6">Cailab_2023a</strain>
    </source>
</reference>
<proteinExistence type="inferred from homology"/>
<accession>A0AAW2H9Q6</accession>
<dbReference type="GO" id="GO:0017171">
    <property type="term" value="F:serine hydrolase activity"/>
    <property type="evidence" value="ECO:0007669"/>
    <property type="project" value="TreeGrafter"/>
</dbReference>
<gene>
    <name evidence="6" type="ORF">PYX00_009034</name>
</gene>
<comment type="similarity">
    <text evidence="2 4">Belongs to the AB hydrolase superfamily. Lipase family.</text>
</comment>
<dbReference type="AlphaFoldDB" id="A0AAW2H9Q6"/>
<evidence type="ECO:0000256" key="1">
    <source>
        <dbReference type="ARBA" id="ARBA00004613"/>
    </source>
</evidence>
<organism evidence="6">
    <name type="scientific">Menopon gallinae</name>
    <name type="common">poultry shaft louse</name>
    <dbReference type="NCBI Taxonomy" id="328185"/>
    <lineage>
        <taxon>Eukaryota</taxon>
        <taxon>Metazoa</taxon>
        <taxon>Ecdysozoa</taxon>
        <taxon>Arthropoda</taxon>
        <taxon>Hexapoda</taxon>
        <taxon>Insecta</taxon>
        <taxon>Pterygota</taxon>
        <taxon>Neoptera</taxon>
        <taxon>Paraneoptera</taxon>
        <taxon>Psocodea</taxon>
        <taxon>Troctomorpha</taxon>
        <taxon>Phthiraptera</taxon>
        <taxon>Amblycera</taxon>
        <taxon>Menoponidae</taxon>
        <taxon>Menopon</taxon>
    </lineage>
</organism>
<dbReference type="GO" id="GO:0005615">
    <property type="term" value="C:extracellular space"/>
    <property type="evidence" value="ECO:0007669"/>
    <property type="project" value="TreeGrafter"/>
</dbReference>
<comment type="subcellular location">
    <subcellularLocation>
        <location evidence="1">Secreted</location>
    </subcellularLocation>
</comment>
<evidence type="ECO:0000259" key="5">
    <source>
        <dbReference type="Pfam" id="PF00151"/>
    </source>
</evidence>
<name>A0AAW2H9Q6_9NEOP</name>
<keyword evidence="3" id="KW-0964">Secreted</keyword>
<dbReference type="EMBL" id="JARGDH010000005">
    <property type="protein sequence ID" value="KAL0266522.1"/>
    <property type="molecule type" value="Genomic_DNA"/>
</dbReference>
<dbReference type="InterPro" id="IPR013818">
    <property type="entry name" value="Lipase"/>
</dbReference>
<dbReference type="GO" id="GO:0016042">
    <property type="term" value="P:lipid catabolic process"/>
    <property type="evidence" value="ECO:0007669"/>
    <property type="project" value="TreeGrafter"/>
</dbReference>
<dbReference type="SUPFAM" id="SSF53474">
    <property type="entry name" value="alpha/beta-Hydrolases"/>
    <property type="match status" value="1"/>
</dbReference>
<dbReference type="Gene3D" id="3.40.50.1820">
    <property type="entry name" value="alpha/beta hydrolase"/>
    <property type="match status" value="1"/>
</dbReference>
<dbReference type="PANTHER" id="PTHR11610">
    <property type="entry name" value="LIPASE"/>
    <property type="match status" value="1"/>
</dbReference>
<comment type="caution">
    <text evidence="6">The sequence shown here is derived from an EMBL/GenBank/DDBJ whole genome shotgun (WGS) entry which is preliminary data.</text>
</comment>
<dbReference type="InterPro" id="IPR029058">
    <property type="entry name" value="AB_hydrolase_fold"/>
</dbReference>
<evidence type="ECO:0000313" key="6">
    <source>
        <dbReference type="EMBL" id="KAL0266522.1"/>
    </source>
</evidence>
<sequence>MLITRDFRIHFQIYFIPGIHCSTKSIVGDIQTALNLGDTSANYTREECVWRPYNDFNLCPDPDINFFFYSESNPTHGERVNMTQGDFLRIHHWDPMKQNVILIHGYAGGNDIIPGVILRDAYLQNGSYNVFVVDWGQLARIPCYVAAVHNLRTVAQCTAHLFNFIRNTGISSKAITCVGHSLGAHICGLISNYLLFRIHRIIALDPARPLIRNSVRLKPGMAESVQVIHTNAGNYGESGKIGKIDFCLNGGKIQPLCENKTRADLCSHALSICYLAESIDVSNALKATPCSRRCPTGPRPSHRIGLPVLLGEHTPESATGSYCATMKQAPYCSKTNPKGHPWCCLEES</sequence>
<dbReference type="GO" id="GO:0016298">
    <property type="term" value="F:lipase activity"/>
    <property type="evidence" value="ECO:0007669"/>
    <property type="project" value="InterPro"/>
</dbReference>
<feature type="domain" description="Lipase" evidence="5">
    <location>
        <begin position="61"/>
        <end position="291"/>
    </location>
</feature>